<organism evidence="1">
    <name type="scientific">Barrevirus sp</name>
    <dbReference type="NCBI Taxonomy" id="2487763"/>
    <lineage>
        <taxon>Viruses</taxon>
        <taxon>Varidnaviria</taxon>
        <taxon>Bamfordvirae</taxon>
        <taxon>Nucleocytoviricota</taxon>
        <taxon>Megaviricetes</taxon>
        <taxon>Imitervirales</taxon>
        <taxon>Mimiviridae</taxon>
        <taxon>Klosneuvirinae</taxon>
    </lineage>
</organism>
<sequence length="196" mass="23087">MQTKDLIVNSLNYYDTNNEIYNKMFSKAAYYSYQVGKHDLEYSVITFYNKNMKELFRSRYEFIGIYNPKVNIWIWGWAVPSLKRSQINLIKKVLNYGINLDQESIFLKSELITSRFKIVNELQLDMHLAISSYISKEPCVKAIIDNRSELVEHEGKDLLPLEKEINEKTILINYLYLLDLNDQKEDSSNSSSNLED</sequence>
<dbReference type="EMBL" id="MK071999">
    <property type="protein sequence ID" value="AYV76853.1"/>
    <property type="molecule type" value="Genomic_DNA"/>
</dbReference>
<protein>
    <submittedName>
        <fullName evidence="1">Uncharacterized protein</fullName>
    </submittedName>
</protein>
<reference evidence="1" key="1">
    <citation type="submission" date="2018-10" db="EMBL/GenBank/DDBJ databases">
        <title>Hidden diversity of soil giant viruses.</title>
        <authorList>
            <person name="Schulz F."/>
            <person name="Alteio L."/>
            <person name="Goudeau D."/>
            <person name="Ryan E.M."/>
            <person name="Malmstrom R.R."/>
            <person name="Blanchard J."/>
            <person name="Woyke T."/>
        </authorList>
    </citation>
    <scope>NUCLEOTIDE SEQUENCE</scope>
    <source>
        <strain evidence="1">BAV1</strain>
    </source>
</reference>
<dbReference type="InterPro" id="IPR049249">
    <property type="entry name" value="DUF6882"/>
</dbReference>
<name>A0A3G4ZTB9_9VIRU</name>
<proteinExistence type="predicted"/>
<accession>A0A3G4ZTB9</accession>
<gene>
    <name evidence="1" type="ORF">Barrevirus2_6</name>
</gene>
<evidence type="ECO:0000313" key="1">
    <source>
        <dbReference type="EMBL" id="AYV76853.1"/>
    </source>
</evidence>
<dbReference type="Pfam" id="PF21813">
    <property type="entry name" value="DUF6882"/>
    <property type="match status" value="1"/>
</dbReference>